<dbReference type="SUPFAM" id="SSF55347">
    <property type="entry name" value="Glyceraldehyde-3-phosphate dehydrogenase-like, C-terminal domain"/>
    <property type="match status" value="1"/>
</dbReference>
<dbReference type="Gene3D" id="3.30.360.10">
    <property type="entry name" value="Dihydrodipicolinate Reductase, domain 2"/>
    <property type="match status" value="1"/>
</dbReference>
<dbReference type="PANTHER" id="PTHR43708:SF5">
    <property type="entry name" value="CONSERVED EXPRESSED OXIDOREDUCTASE (EUROFUNG)-RELATED"/>
    <property type="match status" value="1"/>
</dbReference>
<dbReference type="InterPro" id="IPR055170">
    <property type="entry name" value="GFO_IDH_MocA-like_dom"/>
</dbReference>
<keyword evidence="2" id="KW-0560">Oxidoreductase</keyword>
<protein>
    <submittedName>
        <fullName evidence="5">Gfo/Idh/MocA family oxidoreductase</fullName>
    </submittedName>
</protein>
<dbReference type="SUPFAM" id="SSF51735">
    <property type="entry name" value="NAD(P)-binding Rossmann-fold domains"/>
    <property type="match status" value="1"/>
</dbReference>
<dbReference type="EMBL" id="BAABCY010000004">
    <property type="protein sequence ID" value="GAA3552813.1"/>
    <property type="molecule type" value="Genomic_DNA"/>
</dbReference>
<comment type="similarity">
    <text evidence="1">Belongs to the Gfo/Idh/MocA family.</text>
</comment>
<evidence type="ECO:0000259" key="4">
    <source>
        <dbReference type="Pfam" id="PF22725"/>
    </source>
</evidence>
<evidence type="ECO:0000256" key="1">
    <source>
        <dbReference type="ARBA" id="ARBA00010928"/>
    </source>
</evidence>
<sequence>MILSQQPILPKKPLPIVIIGAGGIIKDAHLPAYTMAGFKVLGIYNKTISRAEALKNDFDIVEHVYPSLEVLISEGQKHNAIFDLALPANLHAEILEQLPDGSPVLIQKPMGETLEEAKQILEICNRKKLISAVNFQLRYAPYIIAARDMIDRGLLGNIYDMELMVCVYTPWHLWDFLFQLPRVEILYHSVHYLDLIRSFLGNPQKIYASTLKHPKMKALASTRTTMILDYDACTQARIITNHGHEFGLKHQQSYFKIEGTKGVIKIRIGLSMDYPRGVPAKFEYKLLDDKQSDWKEIEIKGGWFPEAFVGTMAGLQRHVLDKSVALPHSTQDAFETMKLVEAAYMSSEKGGITISNIK</sequence>
<gene>
    <name evidence="5" type="ORF">GCM10022395_00440</name>
</gene>
<evidence type="ECO:0000256" key="2">
    <source>
        <dbReference type="ARBA" id="ARBA00023002"/>
    </source>
</evidence>
<accession>A0ABP6WLW3</accession>
<keyword evidence="6" id="KW-1185">Reference proteome</keyword>
<dbReference type="Pfam" id="PF01408">
    <property type="entry name" value="GFO_IDH_MocA"/>
    <property type="match status" value="1"/>
</dbReference>
<organism evidence="5 6">
    <name type="scientific">Snuella lapsa</name>
    <dbReference type="NCBI Taxonomy" id="870481"/>
    <lineage>
        <taxon>Bacteria</taxon>
        <taxon>Pseudomonadati</taxon>
        <taxon>Bacteroidota</taxon>
        <taxon>Flavobacteriia</taxon>
        <taxon>Flavobacteriales</taxon>
        <taxon>Flavobacteriaceae</taxon>
        <taxon>Snuella</taxon>
    </lineage>
</organism>
<dbReference type="PANTHER" id="PTHR43708">
    <property type="entry name" value="CONSERVED EXPRESSED OXIDOREDUCTASE (EUROFUNG)"/>
    <property type="match status" value="1"/>
</dbReference>
<evidence type="ECO:0000259" key="3">
    <source>
        <dbReference type="Pfam" id="PF01408"/>
    </source>
</evidence>
<feature type="domain" description="Gfo/Idh/MocA-like oxidoreductase N-terminal" evidence="3">
    <location>
        <begin position="16"/>
        <end position="135"/>
    </location>
</feature>
<dbReference type="InterPro" id="IPR036291">
    <property type="entry name" value="NAD(P)-bd_dom_sf"/>
</dbReference>
<evidence type="ECO:0000313" key="5">
    <source>
        <dbReference type="EMBL" id="GAA3552813.1"/>
    </source>
</evidence>
<dbReference type="RefSeq" id="WP_345003675.1">
    <property type="nucleotide sequence ID" value="NZ_BAABCY010000004.1"/>
</dbReference>
<name>A0ABP6WLW3_9FLAO</name>
<evidence type="ECO:0000313" key="6">
    <source>
        <dbReference type="Proteomes" id="UP001500954"/>
    </source>
</evidence>
<feature type="domain" description="GFO/IDH/MocA-like oxidoreductase" evidence="4">
    <location>
        <begin position="145"/>
        <end position="264"/>
    </location>
</feature>
<dbReference type="Gene3D" id="3.40.50.720">
    <property type="entry name" value="NAD(P)-binding Rossmann-like Domain"/>
    <property type="match status" value="1"/>
</dbReference>
<proteinExistence type="inferred from homology"/>
<comment type="caution">
    <text evidence="5">The sequence shown here is derived from an EMBL/GenBank/DDBJ whole genome shotgun (WGS) entry which is preliminary data.</text>
</comment>
<dbReference type="Proteomes" id="UP001500954">
    <property type="component" value="Unassembled WGS sequence"/>
</dbReference>
<dbReference type="Pfam" id="PF22725">
    <property type="entry name" value="GFO_IDH_MocA_C3"/>
    <property type="match status" value="1"/>
</dbReference>
<reference evidence="6" key="1">
    <citation type="journal article" date="2019" name="Int. J. Syst. Evol. Microbiol.">
        <title>The Global Catalogue of Microorganisms (GCM) 10K type strain sequencing project: providing services to taxonomists for standard genome sequencing and annotation.</title>
        <authorList>
            <consortium name="The Broad Institute Genomics Platform"/>
            <consortium name="The Broad Institute Genome Sequencing Center for Infectious Disease"/>
            <person name="Wu L."/>
            <person name="Ma J."/>
        </authorList>
    </citation>
    <scope>NUCLEOTIDE SEQUENCE [LARGE SCALE GENOMIC DNA]</scope>
    <source>
        <strain evidence="6">JCM 17111</strain>
    </source>
</reference>
<dbReference type="InterPro" id="IPR051317">
    <property type="entry name" value="Gfo/Idh/MocA_oxidoreduct"/>
</dbReference>
<dbReference type="InterPro" id="IPR000683">
    <property type="entry name" value="Gfo/Idh/MocA-like_OxRdtase_N"/>
</dbReference>